<dbReference type="EMBL" id="HBUE01031234">
    <property type="protein sequence ID" value="CAG6456592.1"/>
    <property type="molecule type" value="Transcribed_RNA"/>
</dbReference>
<protein>
    <submittedName>
        <fullName evidence="2">(northern house mosquito) hypothetical protein</fullName>
    </submittedName>
</protein>
<name>A0A8D8AL82_CULPI</name>
<evidence type="ECO:0000256" key="1">
    <source>
        <dbReference type="SAM" id="MobiDB-lite"/>
    </source>
</evidence>
<feature type="region of interest" description="Disordered" evidence="1">
    <location>
        <begin position="94"/>
        <end position="114"/>
    </location>
</feature>
<dbReference type="AlphaFoldDB" id="A0A8D8AL82"/>
<evidence type="ECO:0000313" key="2">
    <source>
        <dbReference type="EMBL" id="CAG6456592.1"/>
    </source>
</evidence>
<proteinExistence type="predicted"/>
<organism evidence="2">
    <name type="scientific">Culex pipiens</name>
    <name type="common">House mosquito</name>
    <dbReference type="NCBI Taxonomy" id="7175"/>
    <lineage>
        <taxon>Eukaryota</taxon>
        <taxon>Metazoa</taxon>
        <taxon>Ecdysozoa</taxon>
        <taxon>Arthropoda</taxon>
        <taxon>Hexapoda</taxon>
        <taxon>Insecta</taxon>
        <taxon>Pterygota</taxon>
        <taxon>Neoptera</taxon>
        <taxon>Endopterygota</taxon>
        <taxon>Diptera</taxon>
        <taxon>Nematocera</taxon>
        <taxon>Culicoidea</taxon>
        <taxon>Culicidae</taxon>
        <taxon>Culicinae</taxon>
        <taxon>Culicini</taxon>
        <taxon>Culex</taxon>
        <taxon>Culex</taxon>
    </lineage>
</organism>
<accession>A0A8D8AL82</accession>
<reference evidence="2" key="1">
    <citation type="submission" date="2021-05" db="EMBL/GenBank/DDBJ databases">
        <authorList>
            <person name="Alioto T."/>
            <person name="Alioto T."/>
            <person name="Gomez Garrido J."/>
        </authorList>
    </citation>
    <scope>NUCLEOTIDE SEQUENCE</scope>
</reference>
<sequence>MLSLVVAVTQTPTQHQNIINKQSATTTATEGRRQQILFSLDLTLVCRPALSSHLCPCLAESESVFVFLAGSCKFSRTRGRDGVFRLLVALSSGRSTKSGESPDGLLAGNGEIVD</sequence>